<dbReference type="Proteomes" id="UP001427805">
    <property type="component" value="Unassembled WGS sequence"/>
</dbReference>
<gene>
    <name evidence="2" type="ORF">TPR58_05645</name>
</gene>
<protein>
    <submittedName>
        <fullName evidence="2">Uncharacterized protein</fullName>
    </submittedName>
</protein>
<accession>A0ABV0B4V2</accession>
<sequence length="133" mass="14745">MSELEKILAARAKIAEQRKQLDLEDKEYETAERVLRKIAGTHPAEPARGMKSLRLRGGTGLPTNFRNVIDGIRKYGGLAERSDVLSYINARRAEPLAEPSYAARISKMVKAGLIERDGSKLRDLTGRKAANVI</sequence>
<proteinExistence type="predicted"/>
<keyword evidence="1" id="KW-0175">Coiled coil</keyword>
<comment type="caution">
    <text evidence="2">The sequence shown here is derived from an EMBL/GenBank/DDBJ whole genome shotgun (WGS) entry which is preliminary data.</text>
</comment>
<evidence type="ECO:0000313" key="2">
    <source>
        <dbReference type="EMBL" id="MEN3746642.1"/>
    </source>
</evidence>
<feature type="coiled-coil region" evidence="1">
    <location>
        <begin position="7"/>
        <end position="34"/>
    </location>
</feature>
<keyword evidence="3" id="KW-1185">Reference proteome</keyword>
<organism evidence="2 3">
    <name type="scientific">Sphingomonas rustica</name>
    <dbReference type="NCBI Taxonomy" id="3103142"/>
    <lineage>
        <taxon>Bacteria</taxon>
        <taxon>Pseudomonadati</taxon>
        <taxon>Pseudomonadota</taxon>
        <taxon>Alphaproteobacteria</taxon>
        <taxon>Sphingomonadales</taxon>
        <taxon>Sphingomonadaceae</taxon>
        <taxon>Sphingomonas</taxon>
    </lineage>
</organism>
<dbReference type="EMBL" id="JBDIZK010000003">
    <property type="protein sequence ID" value="MEN3746642.1"/>
    <property type="molecule type" value="Genomic_DNA"/>
</dbReference>
<reference evidence="2 3" key="1">
    <citation type="submission" date="2024-05" db="EMBL/GenBank/DDBJ databases">
        <title>Sphingomonas sp. HF-S3 16S ribosomal RNA gene Genome sequencing and assembly.</title>
        <authorList>
            <person name="Lee H."/>
        </authorList>
    </citation>
    <scope>NUCLEOTIDE SEQUENCE [LARGE SCALE GENOMIC DNA]</scope>
    <source>
        <strain evidence="2 3">HF-S3</strain>
    </source>
</reference>
<evidence type="ECO:0000256" key="1">
    <source>
        <dbReference type="SAM" id="Coils"/>
    </source>
</evidence>
<evidence type="ECO:0000313" key="3">
    <source>
        <dbReference type="Proteomes" id="UP001427805"/>
    </source>
</evidence>
<name>A0ABV0B4V2_9SPHN</name>